<keyword evidence="2" id="KW-1185">Reference proteome</keyword>
<evidence type="ECO:0000313" key="2">
    <source>
        <dbReference type="Proteomes" id="UP000250434"/>
    </source>
</evidence>
<evidence type="ECO:0000313" key="1">
    <source>
        <dbReference type="EMBL" id="AXB43707.1"/>
    </source>
</evidence>
<dbReference type="Gene3D" id="3.40.50.720">
    <property type="entry name" value="NAD(P)-binding Rossmann-like Domain"/>
    <property type="match status" value="1"/>
</dbReference>
<dbReference type="PANTHER" id="PTHR43431">
    <property type="entry name" value="OXIDOREDUCTASE, SHORT CHAIN DEHYDROGENASE/REDUCTASE FAMILY (AFU_ORTHOLOGUE AFUA_5G14000)"/>
    <property type="match status" value="1"/>
</dbReference>
<dbReference type="InterPro" id="IPR036291">
    <property type="entry name" value="NAD(P)-bd_dom_sf"/>
</dbReference>
<dbReference type="Proteomes" id="UP000250434">
    <property type="component" value="Chromosome"/>
</dbReference>
<accession>A0A344L6N3</accession>
<reference evidence="1 2" key="1">
    <citation type="submission" date="2016-04" db="EMBL/GenBank/DDBJ databases">
        <title>Complete genome sequence and analysis of deep-sea sediment isolate, Amycolatopsis sp. WP1.</title>
        <authorList>
            <person name="Wang H."/>
            <person name="Chen S."/>
            <person name="Wu Q."/>
        </authorList>
    </citation>
    <scope>NUCLEOTIDE SEQUENCE [LARGE SCALE GENOMIC DNA]</scope>
    <source>
        <strain evidence="1 2">WP1</strain>
    </source>
</reference>
<proteinExistence type="predicted"/>
<dbReference type="AlphaFoldDB" id="A0A344L6N3"/>
<dbReference type="OrthoDB" id="9799818at2"/>
<gene>
    <name evidence="1" type="ORF">A4R43_15190</name>
</gene>
<dbReference type="InterPro" id="IPR002347">
    <property type="entry name" value="SDR_fam"/>
</dbReference>
<organism evidence="1 2">
    <name type="scientific">Amycolatopsis albispora</name>
    <dbReference type="NCBI Taxonomy" id="1804986"/>
    <lineage>
        <taxon>Bacteria</taxon>
        <taxon>Bacillati</taxon>
        <taxon>Actinomycetota</taxon>
        <taxon>Actinomycetes</taxon>
        <taxon>Pseudonocardiales</taxon>
        <taxon>Pseudonocardiaceae</taxon>
        <taxon>Amycolatopsis</taxon>
    </lineage>
</organism>
<sequence length="242" mass="25486">MTDSSGKVLVVLGAGPGLGMSMAHRFGKEGFRVALVSRTDRRHADYRASLAAAGIESRTYTADVTDATELKRVLGEITADLGGFDTVYFGPVSPDTLSVIPLTEAGAQDLMAPMQHLLTAPATLAREVVPEMVARGDGALFFGGGLSGKIPMPLLGNLVPAAAALRMYVLTLAEALKDTGVYAATLTIGGLIERGDIHRAFAAREDFAEGVGTLNPDDIADTAWTMYVERERTEAEFNALAA</sequence>
<dbReference type="PANTHER" id="PTHR43431:SF7">
    <property type="entry name" value="OXIDOREDUCTASE, SHORT CHAIN DEHYDROGENASE_REDUCTASE FAMILY (AFU_ORTHOLOGUE AFUA_5G14000)"/>
    <property type="match status" value="1"/>
</dbReference>
<dbReference type="KEGG" id="aab:A4R43_15190"/>
<protein>
    <submittedName>
        <fullName evidence="1">Short-chain dehydrogenase</fullName>
    </submittedName>
</protein>
<name>A0A344L6N3_9PSEU</name>
<dbReference type="Pfam" id="PF00106">
    <property type="entry name" value="adh_short"/>
    <property type="match status" value="1"/>
</dbReference>
<dbReference type="SUPFAM" id="SSF51735">
    <property type="entry name" value="NAD(P)-binding Rossmann-fold domains"/>
    <property type="match status" value="1"/>
</dbReference>
<dbReference type="EMBL" id="CP015163">
    <property type="protein sequence ID" value="AXB43707.1"/>
    <property type="molecule type" value="Genomic_DNA"/>
</dbReference>
<dbReference type="RefSeq" id="WP_113692942.1">
    <property type="nucleotide sequence ID" value="NZ_CP015163.1"/>
</dbReference>